<dbReference type="InterPro" id="IPR005061">
    <property type="entry name" value="Ist1"/>
</dbReference>
<keyword evidence="4" id="KW-1185">Reference proteome</keyword>
<dbReference type="InterPro" id="IPR042277">
    <property type="entry name" value="IST1-like"/>
</dbReference>
<sequence length="379" mass="42656">MGMGKKFDALFGRSFKASKFKSMANLAVSRIAILKNLRQVKCNQARFDVVQLLEQGHHDRALLRVEIVIKEQNMLDVFQMMESNFNLLIERVNLVEQDRECPGELKEAISSLMYASSRCGEFPELQEIRAVLTSWYGKEFVSRAIDLRNNCGVNLKMVQKLSTRQPNMESKMKVLKQIASENNIVLQLDEASYGVIEETSETSKQQNKPRSSDSTYVLSEEIEKDEFSDSMKSRKKYKDVADAAQAAFESAAYAATAARAAVELSRSNHPQDPGNQKSFNNQGSEASDNDESWKLESRTHEIRELKDSDSDSAEDEQTKDLATANSTKHIPPIIQAGVKDSGHGYLEENTVQGSAIETSRYSILEKKPFSVRTRGLRGY</sequence>
<feature type="compositionally biased region" description="Polar residues" evidence="2">
    <location>
        <begin position="265"/>
        <end position="286"/>
    </location>
</feature>
<dbReference type="Proteomes" id="UP001159364">
    <property type="component" value="Linkage Group LG01"/>
</dbReference>
<accession>A0AAV8U8S0</accession>
<evidence type="ECO:0000313" key="4">
    <source>
        <dbReference type="Proteomes" id="UP001159364"/>
    </source>
</evidence>
<feature type="compositionally biased region" description="Polar residues" evidence="2">
    <location>
        <begin position="202"/>
        <end position="217"/>
    </location>
</feature>
<feature type="region of interest" description="Disordered" evidence="2">
    <location>
        <begin position="264"/>
        <end position="332"/>
    </location>
</feature>
<reference evidence="3 4" key="1">
    <citation type="submission" date="2021-09" db="EMBL/GenBank/DDBJ databases">
        <title>Genomic insights and catalytic innovation underlie evolution of tropane alkaloids biosynthesis.</title>
        <authorList>
            <person name="Wang Y.-J."/>
            <person name="Tian T."/>
            <person name="Huang J.-P."/>
            <person name="Huang S.-X."/>
        </authorList>
    </citation>
    <scope>NUCLEOTIDE SEQUENCE [LARGE SCALE GENOMIC DNA]</scope>
    <source>
        <strain evidence="3">KIB-2018</strain>
        <tissue evidence="3">Leaf</tissue>
    </source>
</reference>
<proteinExistence type="inferred from homology"/>
<comment type="similarity">
    <text evidence="1">Belongs to the IST1 family.</text>
</comment>
<evidence type="ECO:0008006" key="5">
    <source>
        <dbReference type="Google" id="ProtNLM"/>
    </source>
</evidence>
<dbReference type="Gene3D" id="1.20.1260.60">
    <property type="entry name" value="Vacuolar protein sorting-associated protein Ist1"/>
    <property type="match status" value="1"/>
</dbReference>
<comment type="caution">
    <text evidence="3">The sequence shown here is derived from an EMBL/GenBank/DDBJ whole genome shotgun (WGS) entry which is preliminary data.</text>
</comment>
<dbReference type="AlphaFoldDB" id="A0AAV8U8S0"/>
<name>A0AAV8U8S0_9ROSI</name>
<feature type="compositionally biased region" description="Basic and acidic residues" evidence="2">
    <location>
        <begin position="291"/>
        <end position="309"/>
    </location>
</feature>
<evidence type="ECO:0000256" key="1">
    <source>
        <dbReference type="ARBA" id="ARBA00005536"/>
    </source>
</evidence>
<evidence type="ECO:0000256" key="2">
    <source>
        <dbReference type="SAM" id="MobiDB-lite"/>
    </source>
</evidence>
<organism evidence="3 4">
    <name type="scientific">Erythroxylum novogranatense</name>
    <dbReference type="NCBI Taxonomy" id="1862640"/>
    <lineage>
        <taxon>Eukaryota</taxon>
        <taxon>Viridiplantae</taxon>
        <taxon>Streptophyta</taxon>
        <taxon>Embryophyta</taxon>
        <taxon>Tracheophyta</taxon>
        <taxon>Spermatophyta</taxon>
        <taxon>Magnoliopsida</taxon>
        <taxon>eudicotyledons</taxon>
        <taxon>Gunneridae</taxon>
        <taxon>Pentapetalae</taxon>
        <taxon>rosids</taxon>
        <taxon>fabids</taxon>
        <taxon>Malpighiales</taxon>
        <taxon>Erythroxylaceae</taxon>
        <taxon>Erythroxylum</taxon>
    </lineage>
</organism>
<dbReference type="EMBL" id="JAIWQS010000001">
    <property type="protein sequence ID" value="KAJ8774579.1"/>
    <property type="molecule type" value="Genomic_DNA"/>
</dbReference>
<dbReference type="GO" id="GO:0015031">
    <property type="term" value="P:protein transport"/>
    <property type="evidence" value="ECO:0007669"/>
    <property type="project" value="InterPro"/>
</dbReference>
<dbReference type="PANTHER" id="PTHR12161:SF16">
    <property type="entry name" value="REGULATOR OF VPS4 ACTIVITY IN THE MVB PATHWAY PROTEIN"/>
    <property type="match status" value="1"/>
</dbReference>
<feature type="region of interest" description="Disordered" evidence="2">
    <location>
        <begin position="197"/>
        <end position="233"/>
    </location>
</feature>
<protein>
    <recommendedName>
        <fullName evidence="5">IST1-like protein</fullName>
    </recommendedName>
</protein>
<gene>
    <name evidence="3" type="ORF">K2173_017025</name>
</gene>
<dbReference type="FunFam" id="1.20.1260.60:FF:000002">
    <property type="entry name" value="Vacuolar protein sorting-associated protein IST1"/>
    <property type="match status" value="1"/>
</dbReference>
<dbReference type="Pfam" id="PF03398">
    <property type="entry name" value="Ist1"/>
    <property type="match status" value="1"/>
</dbReference>
<dbReference type="PANTHER" id="PTHR12161">
    <property type="entry name" value="IST1 FAMILY MEMBER"/>
    <property type="match status" value="1"/>
</dbReference>
<evidence type="ECO:0000313" key="3">
    <source>
        <dbReference type="EMBL" id="KAJ8774579.1"/>
    </source>
</evidence>